<feature type="compositionally biased region" description="Polar residues" evidence="1">
    <location>
        <begin position="126"/>
        <end position="137"/>
    </location>
</feature>
<dbReference type="RefSeq" id="XP_022332912.1">
    <property type="nucleotide sequence ID" value="XM_022477204.1"/>
</dbReference>
<accession>A0A8B8DXE7</accession>
<organism evidence="3 4">
    <name type="scientific">Crassostrea virginica</name>
    <name type="common">Eastern oyster</name>
    <dbReference type="NCBI Taxonomy" id="6565"/>
    <lineage>
        <taxon>Eukaryota</taxon>
        <taxon>Metazoa</taxon>
        <taxon>Spiralia</taxon>
        <taxon>Lophotrochozoa</taxon>
        <taxon>Mollusca</taxon>
        <taxon>Bivalvia</taxon>
        <taxon>Autobranchia</taxon>
        <taxon>Pteriomorphia</taxon>
        <taxon>Ostreida</taxon>
        <taxon>Ostreoidea</taxon>
        <taxon>Ostreidae</taxon>
        <taxon>Crassostrea</taxon>
    </lineage>
</organism>
<sequence>MNFYEDKNGLCVVNCSGTCLPEYYVKFCLNKRKCLAHYKCDPKNGCMNEAVENTDKGKWRNVSIYLIGLLATLAAIGLLGFVMSRYHKREGLFREIYLSITGGNQEVEHGHDDTTNMNLTDDNYNGLTSPPIHNNPFQPEESGNAMSSNSASGNCEDETGDQKISRVLSAQVRVTPST</sequence>
<keyword evidence="2" id="KW-0812">Transmembrane</keyword>
<feature type="compositionally biased region" description="Low complexity" evidence="1">
    <location>
        <begin position="115"/>
        <end position="125"/>
    </location>
</feature>
<dbReference type="Proteomes" id="UP000694844">
    <property type="component" value="Chromosome 4"/>
</dbReference>
<name>A0A8B8DXE7_CRAVI</name>
<evidence type="ECO:0000313" key="3">
    <source>
        <dbReference type="Proteomes" id="UP000694844"/>
    </source>
</evidence>
<feature type="transmembrane region" description="Helical" evidence="2">
    <location>
        <begin position="62"/>
        <end position="84"/>
    </location>
</feature>
<dbReference type="AlphaFoldDB" id="A0A8B8DXE7"/>
<reference evidence="4" key="1">
    <citation type="submission" date="2025-08" db="UniProtKB">
        <authorList>
            <consortium name="RefSeq"/>
        </authorList>
    </citation>
    <scope>IDENTIFICATION</scope>
    <source>
        <tissue evidence="4">Whole sample</tissue>
    </source>
</reference>
<dbReference type="GeneID" id="111130308"/>
<evidence type="ECO:0000256" key="1">
    <source>
        <dbReference type="SAM" id="MobiDB-lite"/>
    </source>
</evidence>
<keyword evidence="2" id="KW-0472">Membrane</keyword>
<keyword evidence="2" id="KW-1133">Transmembrane helix</keyword>
<evidence type="ECO:0000313" key="4">
    <source>
        <dbReference type="RefSeq" id="XP_022332912.1"/>
    </source>
</evidence>
<gene>
    <name evidence="4" type="primary">LOC111130308</name>
</gene>
<evidence type="ECO:0000256" key="2">
    <source>
        <dbReference type="SAM" id="Phobius"/>
    </source>
</evidence>
<protein>
    <submittedName>
        <fullName evidence="4">Uncharacterized protein LOC111130308</fullName>
    </submittedName>
</protein>
<proteinExistence type="predicted"/>
<dbReference type="KEGG" id="cvn:111130308"/>
<feature type="region of interest" description="Disordered" evidence="1">
    <location>
        <begin position="108"/>
        <end position="178"/>
    </location>
</feature>
<keyword evidence="3" id="KW-1185">Reference proteome</keyword>
<feature type="compositionally biased region" description="Low complexity" evidence="1">
    <location>
        <begin position="142"/>
        <end position="154"/>
    </location>
</feature>